<feature type="compositionally biased region" description="Polar residues" evidence="24">
    <location>
        <begin position="577"/>
        <end position="592"/>
    </location>
</feature>
<keyword evidence="18 23" id="KW-0456">Lyase</keyword>
<dbReference type="CDD" id="cd07302">
    <property type="entry name" value="CHD"/>
    <property type="match status" value="2"/>
</dbReference>
<keyword evidence="17" id="KW-0464">Manganese</keyword>
<feature type="transmembrane region" description="Helical" evidence="25">
    <location>
        <begin position="1054"/>
        <end position="1075"/>
    </location>
</feature>
<evidence type="ECO:0000256" key="5">
    <source>
        <dbReference type="ARBA" id="ARBA00012201"/>
    </source>
</evidence>
<keyword evidence="8" id="KW-0479">Metal-binding</keyword>
<evidence type="ECO:0000256" key="24">
    <source>
        <dbReference type="SAM" id="MobiDB-lite"/>
    </source>
</evidence>
<feature type="transmembrane region" description="Helical" evidence="25">
    <location>
        <begin position="191"/>
        <end position="209"/>
    </location>
</feature>
<evidence type="ECO:0000256" key="11">
    <source>
        <dbReference type="ARBA" id="ARBA00022840"/>
    </source>
</evidence>
<feature type="transmembrane region" description="Helical" evidence="25">
    <location>
        <begin position="216"/>
        <end position="238"/>
    </location>
</feature>
<feature type="transmembrane region" description="Helical" evidence="25">
    <location>
        <begin position="102"/>
        <end position="122"/>
    </location>
</feature>
<keyword evidence="9" id="KW-0677">Repeat</keyword>
<keyword evidence="28" id="KW-1185">Reference proteome</keyword>
<keyword evidence="10" id="KW-0547">Nucleotide-binding</keyword>
<feature type="region of interest" description="Disordered" evidence="24">
    <location>
        <begin position="610"/>
        <end position="635"/>
    </location>
</feature>
<feature type="compositionally biased region" description="Polar residues" evidence="24">
    <location>
        <begin position="8"/>
        <end position="21"/>
    </location>
</feature>
<evidence type="ECO:0000313" key="28">
    <source>
        <dbReference type="Proteomes" id="UP001458880"/>
    </source>
</evidence>
<feature type="transmembrane region" description="Helical" evidence="25">
    <location>
        <begin position="975"/>
        <end position="996"/>
    </location>
</feature>
<dbReference type="GO" id="GO:0007189">
    <property type="term" value="P:adenylate cyclase-activating G protein-coupled receptor signaling pathway"/>
    <property type="evidence" value="ECO:0007669"/>
    <property type="project" value="TreeGrafter"/>
</dbReference>
<feature type="compositionally biased region" description="Polar residues" evidence="24">
    <location>
        <begin position="829"/>
        <end position="842"/>
    </location>
</feature>
<evidence type="ECO:0000256" key="20">
    <source>
        <dbReference type="ARBA" id="ARBA00081225"/>
    </source>
</evidence>
<dbReference type="GO" id="GO:0046872">
    <property type="term" value="F:metal ion binding"/>
    <property type="evidence" value="ECO:0007669"/>
    <property type="project" value="UniProtKB-KW"/>
</dbReference>
<evidence type="ECO:0000256" key="16">
    <source>
        <dbReference type="ARBA" id="ARBA00023180"/>
    </source>
</evidence>
<keyword evidence="14" id="KW-0115">cAMP biosynthesis</keyword>
<evidence type="ECO:0000256" key="12">
    <source>
        <dbReference type="ARBA" id="ARBA00022842"/>
    </source>
</evidence>
<protein>
    <recommendedName>
        <fullName evidence="19">Adenylate cyclase type 9</fullName>
        <ecNumber evidence="5">4.6.1.1</ecNumber>
    </recommendedName>
    <alternativeName>
        <fullName evidence="22">ATP pyrophosphate-lyase 9</fullName>
    </alternativeName>
    <alternativeName>
        <fullName evidence="20">Adenylate cyclase type IX</fullName>
    </alternativeName>
    <alternativeName>
        <fullName evidence="21">Adenylyl cyclase 9</fullName>
    </alternativeName>
</protein>
<dbReference type="GO" id="GO:0035556">
    <property type="term" value="P:intracellular signal transduction"/>
    <property type="evidence" value="ECO:0007669"/>
    <property type="project" value="InterPro"/>
</dbReference>
<evidence type="ECO:0000256" key="3">
    <source>
        <dbReference type="ARBA" id="ARBA00001946"/>
    </source>
</evidence>
<feature type="region of interest" description="Disordered" evidence="24">
    <location>
        <begin position="821"/>
        <end position="845"/>
    </location>
</feature>
<dbReference type="GO" id="GO:0005524">
    <property type="term" value="F:ATP binding"/>
    <property type="evidence" value="ECO:0007669"/>
    <property type="project" value="UniProtKB-KW"/>
</dbReference>
<feature type="domain" description="Guanylate cyclase" evidence="26">
    <location>
        <begin position="1237"/>
        <end position="1377"/>
    </location>
</feature>
<evidence type="ECO:0000256" key="8">
    <source>
        <dbReference type="ARBA" id="ARBA00022723"/>
    </source>
</evidence>
<evidence type="ECO:0000256" key="6">
    <source>
        <dbReference type="ARBA" id="ARBA00022475"/>
    </source>
</evidence>
<dbReference type="InterPro" id="IPR001054">
    <property type="entry name" value="A/G_cyclase"/>
</dbReference>
<dbReference type="PROSITE" id="PS50125">
    <property type="entry name" value="GUANYLATE_CYCLASE_2"/>
    <property type="match status" value="2"/>
</dbReference>
<dbReference type="GO" id="GO:0005886">
    <property type="term" value="C:plasma membrane"/>
    <property type="evidence" value="ECO:0007669"/>
    <property type="project" value="UniProtKB-SubCell"/>
</dbReference>
<keyword evidence="15 25" id="KW-0472">Membrane</keyword>
<keyword evidence="12" id="KW-0460">Magnesium</keyword>
<keyword evidence="11" id="KW-0067">ATP-binding</keyword>
<comment type="caution">
    <text evidence="27">The sequence shown here is derived from an EMBL/GenBank/DDBJ whole genome shotgun (WGS) entry which is preliminary data.</text>
</comment>
<dbReference type="PANTHER" id="PTHR45627">
    <property type="entry name" value="ADENYLATE CYCLASE TYPE 1"/>
    <property type="match status" value="1"/>
</dbReference>
<evidence type="ECO:0000256" key="14">
    <source>
        <dbReference type="ARBA" id="ARBA00022998"/>
    </source>
</evidence>
<keyword evidence="6" id="KW-1003">Cell membrane</keyword>
<evidence type="ECO:0000256" key="19">
    <source>
        <dbReference type="ARBA" id="ARBA00070496"/>
    </source>
</evidence>
<evidence type="ECO:0000259" key="26">
    <source>
        <dbReference type="PROSITE" id="PS50125"/>
    </source>
</evidence>
<feature type="transmembrane region" description="Helical" evidence="25">
    <location>
        <begin position="128"/>
        <end position="149"/>
    </location>
</feature>
<dbReference type="Pfam" id="PF16214">
    <property type="entry name" value="AC_N"/>
    <property type="match status" value="1"/>
</dbReference>
<feature type="transmembrane region" description="Helical" evidence="25">
    <location>
        <begin position="1112"/>
        <end position="1130"/>
    </location>
</feature>
<comment type="cofactor">
    <cofactor evidence="3">
        <name>Mg(2+)</name>
        <dbReference type="ChEBI" id="CHEBI:18420"/>
    </cofactor>
</comment>
<evidence type="ECO:0000256" key="21">
    <source>
        <dbReference type="ARBA" id="ARBA00081232"/>
    </source>
</evidence>
<dbReference type="GO" id="GO:0004016">
    <property type="term" value="F:adenylate cyclase activity"/>
    <property type="evidence" value="ECO:0007669"/>
    <property type="project" value="UniProtKB-EC"/>
</dbReference>
<evidence type="ECO:0000256" key="23">
    <source>
        <dbReference type="RuleBase" id="RU000405"/>
    </source>
</evidence>
<evidence type="ECO:0000256" key="15">
    <source>
        <dbReference type="ARBA" id="ARBA00023136"/>
    </source>
</evidence>
<sequence>MTSEKRVSSVSFTNSESQNLNEADHPSDIIDEDTAQISLDPCVQTYLAKVSQQSGCWGRYVPIPFERAASKSWWDPMFDSEILEDQFKKSVSNHNKIQFRYVLWYLLVLAILWFISFLATGITADVHYWPQLCTVLLLVIVLVLLVFLTTYTNFFNVHLPLISFVVAMSVCAFSIFFAVLIPRYLEPFSKTFYTVGHFSTCTEILLLIYTMIPLRMYMCILLTVVYSIIFEVITWLISNHEYTIIIIAVRFLTHACIHMIGLHILIMNNVRMRNTFMKVGHSLLVRRQLESEKKLKENMIHSLMPPSVANWLMSDDENFKHNGMEPRHSDPETGDITKSLFRPFNMNRMENVSILFADIVGFTKMSRFTKMSSNKTAEELVDILNNLFQRFDLLCKFHNCEKISTLGDCYYCVSGCPEPVPDHAKCCVEMGLSMIQAIKQFDQERNEGVNMRVGIHTGTILCGIVGTKRFKFDVWSNDVTLANSMESTSKPGMVHISEKTKQFLPDEYVYEDGPQVSGLNTYFILGRKCERISSYNGSFKVSPTNNKVQASSLQLIVSPPTSPPHMSPQTRPRVLSCDTSSLKPHNNPNQLSPDVCKIKANSLPSILDSESELDNPIECESKDDSGQVKTPTSTASSGKYTVKIKTWKIPKFLKKLDSKDTMPEQNMLSVDDSGISTTGYHQVPTIIETQNGCGKPEGSWTNISQCDFEEQKDVIDIKSYISQSRSDIAPYEYGAGEFSHFIRTGSYRSQYGRSPNELCFLSRAGSNRSKRGRSPNFDYMPSERARSITVSHLDRQKTCLEVPHRLSTILLDDQLSMGHSINSRKDSGIRSNSRKSSIQPGTITDKRGLLRTFEKPITKIENPYPTADNLNHRVSGYFTSSQSTINSPPCTVLRLPGPFVGKSIQHLRKQSDRQLIKCVQDNSKSKRSYFMKPPLSKFSLFFEDRKIEQEYRKIVHAMSETESIPTLANSKFNTYFDIFISVTIFIIVSLCLLLLFSPNVTWIVAFCVFLVLQICGVALCTDRVSQISERFFAICTNGSMVGSFQRICTRWYRWNSFGGILVSLPLIAVLINFSYPEEIFPKTSDYLYNYLLFIGVIHFCNFTQLNCWMRNIILTILGLVFMSLVLSKYSTTFSNSSGSYLKNATAVSHQRFSYHRYDSEIFLDLLLLIVLVWILNRQFEKGYRLSFHAHFVANRDKIHMLHLKNQADWLIYNIVPEHVAEQLKKNAAYSENFKNVGIIFASIVNFNEMYDESYLGGKEFLRVLNELIGDFDELLRYPQFYCIEKIKTIGSTFMAASGLNSKMREEQDDPNEHLYALMEFALAMQDVIDNFNRDLLEFNLILRVGYNFGDVTAAVIGNTKLYYDIWGDAVNIASRMDSTGVNGRIQVGEHCLGILEKRYAFQKRGSVYVKGKDNMNVYLLLRKNDECSV</sequence>
<feature type="transmembrane region" description="Helical" evidence="25">
    <location>
        <begin position="244"/>
        <end position="267"/>
    </location>
</feature>
<keyword evidence="13 25" id="KW-1133">Transmembrane helix</keyword>
<feature type="transmembrane region" description="Helical" evidence="25">
    <location>
        <begin position="1161"/>
        <end position="1179"/>
    </location>
</feature>
<dbReference type="Gene3D" id="3.30.70.1230">
    <property type="entry name" value="Nucleotide cyclase"/>
    <property type="match status" value="2"/>
</dbReference>
<dbReference type="GO" id="GO:0006171">
    <property type="term" value="P:cAMP biosynthetic process"/>
    <property type="evidence" value="ECO:0007669"/>
    <property type="project" value="UniProtKB-KW"/>
</dbReference>
<dbReference type="SMART" id="SM00044">
    <property type="entry name" value="CYCc"/>
    <property type="match status" value="2"/>
</dbReference>
<accession>A0AAW1L8C0</accession>
<dbReference type="EMBL" id="JASPKY010000144">
    <property type="protein sequence ID" value="KAK9730612.1"/>
    <property type="molecule type" value="Genomic_DNA"/>
</dbReference>
<evidence type="ECO:0000256" key="10">
    <source>
        <dbReference type="ARBA" id="ARBA00022741"/>
    </source>
</evidence>
<dbReference type="PROSITE" id="PS00452">
    <property type="entry name" value="GUANYLATE_CYCLASE_1"/>
    <property type="match status" value="1"/>
</dbReference>
<comment type="cofactor">
    <cofactor evidence="2">
        <name>Mn(2+)</name>
        <dbReference type="ChEBI" id="CHEBI:29035"/>
    </cofactor>
</comment>
<evidence type="ECO:0000313" key="27">
    <source>
        <dbReference type="EMBL" id="KAK9730612.1"/>
    </source>
</evidence>
<organism evidence="27 28">
    <name type="scientific">Popillia japonica</name>
    <name type="common">Japanese beetle</name>
    <dbReference type="NCBI Taxonomy" id="7064"/>
    <lineage>
        <taxon>Eukaryota</taxon>
        <taxon>Metazoa</taxon>
        <taxon>Ecdysozoa</taxon>
        <taxon>Arthropoda</taxon>
        <taxon>Hexapoda</taxon>
        <taxon>Insecta</taxon>
        <taxon>Pterygota</taxon>
        <taxon>Neoptera</taxon>
        <taxon>Endopterygota</taxon>
        <taxon>Coleoptera</taxon>
        <taxon>Polyphaga</taxon>
        <taxon>Scarabaeiformia</taxon>
        <taxon>Scarabaeidae</taxon>
        <taxon>Rutelinae</taxon>
        <taxon>Popillia</taxon>
    </lineage>
</organism>
<evidence type="ECO:0000256" key="4">
    <source>
        <dbReference type="ARBA" id="ARBA00004651"/>
    </source>
</evidence>
<dbReference type="EC" id="4.6.1.1" evidence="5"/>
<dbReference type="FunFam" id="3.30.70.1230:FF:000014">
    <property type="entry name" value="adenylate cyclase type 9"/>
    <property type="match status" value="1"/>
</dbReference>
<evidence type="ECO:0000256" key="9">
    <source>
        <dbReference type="ARBA" id="ARBA00022737"/>
    </source>
</evidence>
<keyword evidence="16" id="KW-0325">Glycoprotein</keyword>
<keyword evidence="7 25" id="KW-0812">Transmembrane</keyword>
<dbReference type="PANTHER" id="PTHR45627:SF8">
    <property type="entry name" value="ADENYLATE CYCLASE TYPE 9"/>
    <property type="match status" value="1"/>
</dbReference>
<evidence type="ECO:0000256" key="7">
    <source>
        <dbReference type="ARBA" id="ARBA00022692"/>
    </source>
</evidence>
<dbReference type="Proteomes" id="UP001458880">
    <property type="component" value="Unassembled WGS sequence"/>
</dbReference>
<dbReference type="InterPro" id="IPR029787">
    <property type="entry name" value="Nucleotide_cyclase"/>
</dbReference>
<feature type="transmembrane region" description="Helical" evidence="25">
    <location>
        <begin position="161"/>
        <end position="185"/>
    </location>
</feature>
<dbReference type="FunFam" id="3.30.70.1230:FF:000008">
    <property type="entry name" value="Adenylate cyclase type 9"/>
    <property type="match status" value="1"/>
</dbReference>
<feature type="transmembrane region" description="Helical" evidence="25">
    <location>
        <begin position="1002"/>
        <end position="1021"/>
    </location>
</feature>
<evidence type="ECO:0000256" key="22">
    <source>
        <dbReference type="ARBA" id="ARBA00081427"/>
    </source>
</evidence>
<evidence type="ECO:0000256" key="18">
    <source>
        <dbReference type="ARBA" id="ARBA00023239"/>
    </source>
</evidence>
<dbReference type="InterPro" id="IPR032628">
    <property type="entry name" value="AC_N"/>
</dbReference>
<reference evidence="27 28" key="1">
    <citation type="journal article" date="2024" name="BMC Genomics">
        <title>De novo assembly and annotation of Popillia japonica's genome with initial clues to its potential as an invasive pest.</title>
        <authorList>
            <person name="Cucini C."/>
            <person name="Boschi S."/>
            <person name="Funari R."/>
            <person name="Cardaioli E."/>
            <person name="Iannotti N."/>
            <person name="Marturano G."/>
            <person name="Paoli F."/>
            <person name="Bruttini M."/>
            <person name="Carapelli A."/>
            <person name="Frati F."/>
            <person name="Nardi F."/>
        </authorList>
    </citation>
    <scope>NUCLEOTIDE SEQUENCE [LARGE SCALE GENOMIC DNA]</scope>
    <source>
        <strain evidence="27">DMR45628</strain>
    </source>
</reference>
<feature type="domain" description="Guanylate cyclase" evidence="26">
    <location>
        <begin position="353"/>
        <end position="486"/>
    </location>
</feature>
<feature type="transmembrane region" description="Helical" evidence="25">
    <location>
        <begin position="1087"/>
        <end position="1105"/>
    </location>
</feature>
<comment type="similarity">
    <text evidence="23">Belongs to the adenylyl cyclase class-4/guanylyl cyclase family.</text>
</comment>
<evidence type="ECO:0000256" key="2">
    <source>
        <dbReference type="ARBA" id="ARBA00001936"/>
    </source>
</evidence>
<evidence type="ECO:0000256" key="17">
    <source>
        <dbReference type="ARBA" id="ARBA00023211"/>
    </source>
</evidence>
<evidence type="ECO:0000256" key="25">
    <source>
        <dbReference type="SAM" id="Phobius"/>
    </source>
</evidence>
<evidence type="ECO:0000256" key="13">
    <source>
        <dbReference type="ARBA" id="ARBA00022989"/>
    </source>
</evidence>
<dbReference type="InterPro" id="IPR018297">
    <property type="entry name" value="A/G_cyclase_CS"/>
</dbReference>
<dbReference type="Pfam" id="PF00211">
    <property type="entry name" value="Guanylate_cyc"/>
    <property type="match status" value="2"/>
</dbReference>
<comment type="subcellular location">
    <subcellularLocation>
        <location evidence="4">Cell membrane</location>
        <topology evidence="4">Multi-pass membrane protein</topology>
    </subcellularLocation>
</comment>
<dbReference type="SUPFAM" id="SSF55073">
    <property type="entry name" value="Nucleotide cyclase"/>
    <property type="match status" value="2"/>
</dbReference>
<evidence type="ECO:0000256" key="1">
    <source>
        <dbReference type="ARBA" id="ARBA00001593"/>
    </source>
</evidence>
<gene>
    <name evidence="27" type="ORF">QE152_g14360</name>
</gene>
<comment type="catalytic activity">
    <reaction evidence="1">
        <text>ATP = 3',5'-cyclic AMP + diphosphate</text>
        <dbReference type="Rhea" id="RHEA:15389"/>
        <dbReference type="ChEBI" id="CHEBI:30616"/>
        <dbReference type="ChEBI" id="CHEBI:33019"/>
        <dbReference type="ChEBI" id="CHEBI:58165"/>
        <dbReference type="EC" id="4.6.1.1"/>
    </reaction>
</comment>
<name>A0AAW1L8C0_POPJA</name>
<feature type="region of interest" description="Disordered" evidence="24">
    <location>
        <begin position="557"/>
        <end position="593"/>
    </location>
</feature>
<proteinExistence type="inferred from homology"/>
<feature type="region of interest" description="Disordered" evidence="24">
    <location>
        <begin position="1"/>
        <end position="26"/>
    </location>
</feature>